<gene>
    <name evidence="1" type="ORF">D5281_19430</name>
</gene>
<dbReference type="AlphaFoldDB" id="A0A9X5BKI5"/>
<proteinExistence type="predicted"/>
<dbReference type="Proteomes" id="UP001154420">
    <property type="component" value="Unassembled WGS sequence"/>
</dbReference>
<comment type="caution">
    <text evidence="1">The sequence shown here is derived from an EMBL/GenBank/DDBJ whole genome shotgun (WGS) entry which is preliminary data.</text>
</comment>
<sequence length="174" mass="19520">MGTSKGYIAPKTPHWSQAKRAVTSYINNGDSGSRANAAGKFAEAMRHDISSSESFFKASGNVIAFANAVSRNGLNQALHDFGRDDLIGKSSETVFNELLQDFTNYGSTTEDYLSAEAISSALKELQVTDMEQLKDIPCEKILTEILIEYIKFSFAFRYEEKIRMKKVHQRQKNF</sequence>
<evidence type="ECO:0000313" key="1">
    <source>
        <dbReference type="EMBL" id="NBJ94687.1"/>
    </source>
</evidence>
<accession>A0A9X5BKI5</accession>
<protein>
    <submittedName>
        <fullName evidence="1">Uncharacterized protein</fullName>
    </submittedName>
</protein>
<dbReference type="RefSeq" id="WP_160561703.1">
    <property type="nucleotide sequence ID" value="NZ_QZDT01000047.1"/>
</dbReference>
<keyword evidence="2" id="KW-1185">Reference proteome</keyword>
<name>A0A9X5BKI5_9FIRM</name>
<reference evidence="1" key="1">
    <citation type="submission" date="2018-09" db="EMBL/GenBank/DDBJ databases">
        <title>Murine metabolic-syndrome-specific gut microbial biobank.</title>
        <authorList>
            <person name="Liu C."/>
        </authorList>
    </citation>
    <scope>NUCLEOTIDE SEQUENCE</scope>
    <source>
        <strain evidence="1">D42-62</strain>
    </source>
</reference>
<evidence type="ECO:0000313" key="2">
    <source>
        <dbReference type="Proteomes" id="UP001154420"/>
    </source>
</evidence>
<dbReference type="EMBL" id="QZDT01000047">
    <property type="protein sequence ID" value="NBJ94687.1"/>
    <property type="molecule type" value="Genomic_DNA"/>
</dbReference>
<organism evidence="1 2">
    <name type="scientific">Parablautia muri</name>
    <dbReference type="NCBI Taxonomy" id="2320879"/>
    <lineage>
        <taxon>Bacteria</taxon>
        <taxon>Bacillati</taxon>
        <taxon>Bacillota</taxon>
        <taxon>Clostridia</taxon>
        <taxon>Lachnospirales</taxon>
        <taxon>Lachnospiraceae</taxon>
        <taxon>Parablautia</taxon>
    </lineage>
</organism>
<dbReference type="OrthoDB" id="1974410at2"/>